<sequence>MVNALTNQIQEIQRNVDRDNKWQNTNRNTTYTPSINQTPTNNDNTFYNQRKNDKETKNIRQISIIEDINHDIEQNDTLDQDNPETEENHQQYQINTMNSLNNDFQNNFLDFIDELENEINGTFNNDNDQSKLDHINTCPRIKVKINGIILNALIDSGSQVTAIDEDIFNEINKIKRLDILPINNTKINTAIKGKTISIKRQNDNELDVIHLIEQVKINLKNNFDRRKKQQKNNHPEELMEGDLVLLSVPHLSNQSDKLTHKFFRLYEGPYVIMKILGNNAFILAKNEDKKILKGQSIFVNSDINLRSISM</sequence>
<dbReference type="OrthoDB" id="27031at2759"/>
<feature type="compositionally biased region" description="Polar residues" evidence="1">
    <location>
        <begin position="22"/>
        <end position="45"/>
    </location>
</feature>
<proteinExistence type="predicted"/>
<feature type="region of interest" description="Disordered" evidence="1">
    <location>
        <begin position="21"/>
        <end position="45"/>
    </location>
</feature>
<keyword evidence="3" id="KW-1185">Reference proteome</keyword>
<dbReference type="AlphaFoldDB" id="A0A834Y3J5"/>
<organism evidence="2 3">
    <name type="scientific">Aphidius gifuensis</name>
    <name type="common">Parasitoid wasp</name>
    <dbReference type="NCBI Taxonomy" id="684658"/>
    <lineage>
        <taxon>Eukaryota</taxon>
        <taxon>Metazoa</taxon>
        <taxon>Ecdysozoa</taxon>
        <taxon>Arthropoda</taxon>
        <taxon>Hexapoda</taxon>
        <taxon>Insecta</taxon>
        <taxon>Pterygota</taxon>
        <taxon>Neoptera</taxon>
        <taxon>Endopterygota</taxon>
        <taxon>Hymenoptera</taxon>
        <taxon>Apocrita</taxon>
        <taxon>Ichneumonoidea</taxon>
        <taxon>Braconidae</taxon>
        <taxon>Aphidiinae</taxon>
        <taxon>Aphidius</taxon>
    </lineage>
</organism>
<evidence type="ECO:0000313" key="3">
    <source>
        <dbReference type="Proteomes" id="UP000639338"/>
    </source>
</evidence>
<dbReference type="Proteomes" id="UP000639338">
    <property type="component" value="Unassembled WGS sequence"/>
</dbReference>
<reference evidence="2 3" key="1">
    <citation type="submission" date="2020-08" db="EMBL/GenBank/DDBJ databases">
        <title>Aphidius gifuensis genome sequencing and assembly.</title>
        <authorList>
            <person name="Du Z."/>
        </authorList>
    </citation>
    <scope>NUCLEOTIDE SEQUENCE [LARGE SCALE GENOMIC DNA]</scope>
    <source>
        <strain evidence="2">YNYX2018</strain>
        <tissue evidence="2">Adults</tissue>
    </source>
</reference>
<dbReference type="CDD" id="cd00303">
    <property type="entry name" value="retropepsin_like"/>
    <property type="match status" value="1"/>
</dbReference>
<dbReference type="GO" id="GO:0004190">
    <property type="term" value="F:aspartic-type endopeptidase activity"/>
    <property type="evidence" value="ECO:0007669"/>
    <property type="project" value="InterPro"/>
</dbReference>
<evidence type="ECO:0000256" key="1">
    <source>
        <dbReference type="SAM" id="MobiDB-lite"/>
    </source>
</evidence>
<dbReference type="GO" id="GO:0006508">
    <property type="term" value="P:proteolysis"/>
    <property type="evidence" value="ECO:0007669"/>
    <property type="project" value="InterPro"/>
</dbReference>
<dbReference type="PROSITE" id="PS00141">
    <property type="entry name" value="ASP_PROTEASE"/>
    <property type="match status" value="1"/>
</dbReference>
<evidence type="ECO:0000313" key="2">
    <source>
        <dbReference type="EMBL" id="KAF7996097.1"/>
    </source>
</evidence>
<comment type="caution">
    <text evidence="2">The sequence shown here is derived from an EMBL/GenBank/DDBJ whole genome shotgun (WGS) entry which is preliminary data.</text>
</comment>
<dbReference type="InterPro" id="IPR021109">
    <property type="entry name" value="Peptidase_aspartic_dom_sf"/>
</dbReference>
<dbReference type="EMBL" id="JACMRX010000002">
    <property type="protein sequence ID" value="KAF7996097.1"/>
    <property type="molecule type" value="Genomic_DNA"/>
</dbReference>
<accession>A0A834Y3J5</accession>
<dbReference type="InterPro" id="IPR001969">
    <property type="entry name" value="Aspartic_peptidase_AS"/>
</dbReference>
<name>A0A834Y3J5_APHGI</name>
<dbReference type="SUPFAM" id="SSF50630">
    <property type="entry name" value="Acid proteases"/>
    <property type="match status" value="1"/>
</dbReference>
<dbReference type="Gene3D" id="2.40.70.10">
    <property type="entry name" value="Acid Proteases"/>
    <property type="match status" value="1"/>
</dbReference>
<gene>
    <name evidence="2" type="ORF">HCN44_009978</name>
</gene>
<protein>
    <submittedName>
        <fullName evidence="2">Uncharacterized protein</fullName>
    </submittedName>
</protein>